<dbReference type="AlphaFoldDB" id="M0B9L6"/>
<keyword evidence="2" id="KW-0472">Membrane</keyword>
<dbReference type="Proteomes" id="UP000011560">
    <property type="component" value="Unassembled WGS sequence"/>
</dbReference>
<dbReference type="EMBL" id="AOIQ01000023">
    <property type="protein sequence ID" value="ELZ07182.1"/>
    <property type="molecule type" value="Genomic_DNA"/>
</dbReference>
<keyword evidence="4" id="KW-1185">Reference proteome</keyword>
<evidence type="ECO:0000256" key="1">
    <source>
        <dbReference type="SAM" id="MobiDB-lite"/>
    </source>
</evidence>
<evidence type="ECO:0000256" key="2">
    <source>
        <dbReference type="SAM" id="Phobius"/>
    </source>
</evidence>
<organism evidence="3 4">
    <name type="scientific">Halovivax asiaticus JCM 14624</name>
    <dbReference type="NCBI Taxonomy" id="1227490"/>
    <lineage>
        <taxon>Archaea</taxon>
        <taxon>Methanobacteriati</taxon>
        <taxon>Methanobacteriota</taxon>
        <taxon>Stenosarchaea group</taxon>
        <taxon>Halobacteria</taxon>
        <taxon>Halobacteriales</taxon>
        <taxon>Natrialbaceae</taxon>
        <taxon>Halovivax</taxon>
    </lineage>
</organism>
<name>M0B9L6_9EURY</name>
<evidence type="ECO:0000313" key="3">
    <source>
        <dbReference type="EMBL" id="ELZ07182.1"/>
    </source>
</evidence>
<proteinExistence type="predicted"/>
<feature type="region of interest" description="Disordered" evidence="1">
    <location>
        <begin position="1"/>
        <end position="51"/>
    </location>
</feature>
<accession>M0B9L6</accession>
<feature type="transmembrane region" description="Helical" evidence="2">
    <location>
        <begin position="64"/>
        <end position="83"/>
    </location>
</feature>
<sequence>MSGSETGDGVDESNESGGAQATYTEPESGGQTGRQHPGGFDRSQPGTDLGELLSDHETQRFLKGLLGTFAVLSVAIFLMFLLVDAFGDPSLTIDADLASQEQEQVHDIYLFSIVQTALGFLPYLGMLVVAGFGLLVGTQFSKSNGEKFKVSAIGAFGGLALFVFVTIFLGSTQLPELSSGGSSGIVVGTSLETTQLLINSLVFGTVGAIVSVGVTYVSVTFTE</sequence>
<evidence type="ECO:0000313" key="4">
    <source>
        <dbReference type="Proteomes" id="UP000011560"/>
    </source>
</evidence>
<feature type="transmembrane region" description="Helical" evidence="2">
    <location>
        <begin position="108"/>
        <end position="136"/>
    </location>
</feature>
<feature type="transmembrane region" description="Helical" evidence="2">
    <location>
        <begin position="196"/>
        <end position="219"/>
    </location>
</feature>
<feature type="transmembrane region" description="Helical" evidence="2">
    <location>
        <begin position="148"/>
        <end position="169"/>
    </location>
</feature>
<dbReference type="STRING" id="1227490.C479_15402"/>
<comment type="caution">
    <text evidence="3">The sequence shown here is derived from an EMBL/GenBank/DDBJ whole genome shotgun (WGS) entry which is preliminary data.</text>
</comment>
<dbReference type="OrthoDB" id="376257at2157"/>
<gene>
    <name evidence="3" type="ORF">C479_15402</name>
</gene>
<dbReference type="RefSeq" id="WP_007704602.1">
    <property type="nucleotide sequence ID" value="NZ_AOIQ01000023.1"/>
</dbReference>
<feature type="compositionally biased region" description="Polar residues" evidence="1">
    <location>
        <begin position="15"/>
        <end position="25"/>
    </location>
</feature>
<keyword evidence="2" id="KW-0812">Transmembrane</keyword>
<reference evidence="3 4" key="1">
    <citation type="journal article" date="2014" name="PLoS Genet.">
        <title>Phylogenetically driven sequencing of extremely halophilic archaea reveals strategies for static and dynamic osmo-response.</title>
        <authorList>
            <person name="Becker E.A."/>
            <person name="Seitzer P.M."/>
            <person name="Tritt A."/>
            <person name="Larsen D."/>
            <person name="Krusor M."/>
            <person name="Yao A.I."/>
            <person name="Wu D."/>
            <person name="Madern D."/>
            <person name="Eisen J.A."/>
            <person name="Darling A.E."/>
            <person name="Facciotti M.T."/>
        </authorList>
    </citation>
    <scope>NUCLEOTIDE SEQUENCE [LARGE SCALE GENOMIC DNA]</scope>
    <source>
        <strain evidence="3 4">JCM 14624</strain>
    </source>
</reference>
<protein>
    <submittedName>
        <fullName evidence="3">Uncharacterized protein</fullName>
    </submittedName>
</protein>
<keyword evidence="2" id="KW-1133">Transmembrane helix</keyword>